<organism evidence="3 4">
    <name type="scientific">Glossina pallidipes</name>
    <name type="common">Tsetse fly</name>
    <dbReference type="NCBI Taxonomy" id="7398"/>
    <lineage>
        <taxon>Eukaryota</taxon>
        <taxon>Metazoa</taxon>
        <taxon>Ecdysozoa</taxon>
        <taxon>Arthropoda</taxon>
        <taxon>Hexapoda</taxon>
        <taxon>Insecta</taxon>
        <taxon>Pterygota</taxon>
        <taxon>Neoptera</taxon>
        <taxon>Endopterygota</taxon>
        <taxon>Diptera</taxon>
        <taxon>Brachycera</taxon>
        <taxon>Muscomorpha</taxon>
        <taxon>Hippoboscoidea</taxon>
        <taxon>Glossinidae</taxon>
        <taxon>Glossina</taxon>
    </lineage>
</organism>
<protein>
    <recommendedName>
        <fullName evidence="2">C2H2-type domain-containing protein</fullName>
    </recommendedName>
</protein>
<feature type="domain" description="C2H2-type" evidence="2">
    <location>
        <begin position="89"/>
        <end position="118"/>
    </location>
</feature>
<sequence length="188" mass="22928">MDMVEVLSNIGETPVYEKTIMSLKDFPKDKRLRFLENIHHYCAKISKSVITATTATKKKENGKFSYDFCGRTYKQKCSLNGRLRMHHEFHCLRCEVKFSTLNDFVEHQHLVNHIRKKEEKDVYGDKCEIRVKKEMWPHHLRTNFHKDNWNKWMDMSATWVESTFQNRIEIYKWENRNKENLIFHYHRE</sequence>
<dbReference type="EnsemblMetazoa" id="GPAI035592-RA">
    <property type="protein sequence ID" value="GPAI035592-PA"/>
    <property type="gene ID" value="GPAI035592"/>
</dbReference>
<dbReference type="PROSITE" id="PS00028">
    <property type="entry name" value="ZINC_FINGER_C2H2_1"/>
    <property type="match status" value="1"/>
</dbReference>
<dbReference type="AlphaFoldDB" id="A0A1B0A646"/>
<accession>A0A1B0A646</accession>
<keyword evidence="1" id="KW-0862">Zinc</keyword>
<reference evidence="3" key="2">
    <citation type="submission" date="2020-05" db="UniProtKB">
        <authorList>
            <consortium name="EnsemblMetazoa"/>
        </authorList>
    </citation>
    <scope>IDENTIFICATION</scope>
    <source>
        <strain evidence="3">IAEA</strain>
    </source>
</reference>
<dbReference type="GO" id="GO:0008270">
    <property type="term" value="F:zinc ion binding"/>
    <property type="evidence" value="ECO:0007669"/>
    <property type="project" value="UniProtKB-KW"/>
</dbReference>
<evidence type="ECO:0000313" key="3">
    <source>
        <dbReference type="EnsemblMetazoa" id="GPAI035592-PA"/>
    </source>
</evidence>
<evidence type="ECO:0000259" key="2">
    <source>
        <dbReference type="PROSITE" id="PS50157"/>
    </source>
</evidence>
<keyword evidence="1" id="KW-0863">Zinc-finger</keyword>
<keyword evidence="4" id="KW-1185">Reference proteome</keyword>
<evidence type="ECO:0000313" key="4">
    <source>
        <dbReference type="Proteomes" id="UP000092445"/>
    </source>
</evidence>
<dbReference type="STRING" id="7398.A0A1B0A646"/>
<proteinExistence type="predicted"/>
<reference evidence="4" key="1">
    <citation type="submission" date="2014-03" db="EMBL/GenBank/DDBJ databases">
        <authorList>
            <person name="Aksoy S."/>
            <person name="Warren W."/>
            <person name="Wilson R.K."/>
        </authorList>
    </citation>
    <scope>NUCLEOTIDE SEQUENCE [LARGE SCALE GENOMIC DNA]</scope>
    <source>
        <strain evidence="4">IAEA</strain>
    </source>
</reference>
<keyword evidence="1" id="KW-0479">Metal-binding</keyword>
<name>A0A1B0A646_GLOPL</name>
<dbReference type="VEuPathDB" id="VectorBase:GPAI035592"/>
<dbReference type="Proteomes" id="UP000092445">
    <property type="component" value="Unassembled WGS sequence"/>
</dbReference>
<dbReference type="InterPro" id="IPR013087">
    <property type="entry name" value="Znf_C2H2_type"/>
</dbReference>
<dbReference type="PROSITE" id="PS50157">
    <property type="entry name" value="ZINC_FINGER_C2H2_2"/>
    <property type="match status" value="1"/>
</dbReference>
<evidence type="ECO:0000256" key="1">
    <source>
        <dbReference type="PROSITE-ProRule" id="PRU00042"/>
    </source>
</evidence>